<sequence>MKIDLEAFACAASLTELEIFLTTIKINTTNQALGEAKIMKTNNHFRLYLYSLAVLSSSVVSARWLELQQWKRTLSMRPNFETSDISEDFVVTDSFTIFTDYDDVWMSGGCANGVVSDKGSFLRTVRYSASNPNPMFPFVLAAIEVHSGDDCMDENPVYVEFQTGPNEEEAELMQFYNDPENQQQPDWVPYGQTLDDVMNAPTIPDDNMEEYFEEDPFAFDDDMVVAEMQQMDEVFNDQDEYNDDEGSPQPDYDSGESTHDLKKRNPAPPSDSGSDDLMQGPPANNIVPLDSYLAEQVQALQDFLDETTPSMSGTGMYQQEEDFIPLESEDVLDLEPLIAPHRDIPIEDNPNEIPIVEVNMLQKNLRFGSPTSIRFVSDISQWYRVPGGGIDAFEHYIAKTRLHQSAAAA</sequence>
<dbReference type="Proteomes" id="UP000015100">
    <property type="component" value="Unassembled WGS sequence"/>
</dbReference>
<evidence type="ECO:0000313" key="2">
    <source>
        <dbReference type="EMBL" id="EPS45354.1"/>
    </source>
</evidence>
<gene>
    <name evidence="2" type="ORF">H072_657</name>
</gene>
<dbReference type="OMA" id="AYHETIN"/>
<reference evidence="2 3" key="1">
    <citation type="journal article" date="2013" name="PLoS Genet.">
        <title>Genomic mechanisms accounting for the adaptation to parasitism in nematode-trapping fungi.</title>
        <authorList>
            <person name="Meerupati T."/>
            <person name="Andersson K.M."/>
            <person name="Friman E."/>
            <person name="Kumar D."/>
            <person name="Tunlid A."/>
            <person name="Ahren D."/>
        </authorList>
    </citation>
    <scope>NUCLEOTIDE SEQUENCE [LARGE SCALE GENOMIC DNA]</scope>
    <source>
        <strain evidence="2 3">CBS 200.50</strain>
    </source>
</reference>
<evidence type="ECO:0000313" key="3">
    <source>
        <dbReference type="Proteomes" id="UP000015100"/>
    </source>
</evidence>
<dbReference type="HOGENOM" id="CLU_672724_0_0_1"/>
<dbReference type="EMBL" id="AQGS01000016">
    <property type="protein sequence ID" value="EPS45354.1"/>
    <property type="molecule type" value="Genomic_DNA"/>
</dbReference>
<proteinExistence type="predicted"/>
<name>S8AR97_DACHA</name>
<protein>
    <submittedName>
        <fullName evidence="2">Uncharacterized protein</fullName>
    </submittedName>
</protein>
<comment type="caution">
    <text evidence="2">The sequence shown here is derived from an EMBL/GenBank/DDBJ whole genome shotgun (WGS) entry which is preliminary data.</text>
</comment>
<organism evidence="2 3">
    <name type="scientific">Dactylellina haptotyla (strain CBS 200.50)</name>
    <name type="common">Nematode-trapping fungus</name>
    <name type="synonym">Monacrosporium haptotylum</name>
    <dbReference type="NCBI Taxonomy" id="1284197"/>
    <lineage>
        <taxon>Eukaryota</taxon>
        <taxon>Fungi</taxon>
        <taxon>Dikarya</taxon>
        <taxon>Ascomycota</taxon>
        <taxon>Pezizomycotina</taxon>
        <taxon>Orbiliomycetes</taxon>
        <taxon>Orbiliales</taxon>
        <taxon>Orbiliaceae</taxon>
        <taxon>Dactylellina</taxon>
    </lineage>
</organism>
<evidence type="ECO:0000256" key="1">
    <source>
        <dbReference type="SAM" id="MobiDB-lite"/>
    </source>
</evidence>
<keyword evidence="3" id="KW-1185">Reference proteome</keyword>
<feature type="region of interest" description="Disordered" evidence="1">
    <location>
        <begin position="238"/>
        <end position="287"/>
    </location>
</feature>
<dbReference type="OrthoDB" id="5341754at2759"/>
<accession>S8AR97</accession>
<dbReference type="AlphaFoldDB" id="S8AR97"/>
<reference evidence="3" key="2">
    <citation type="submission" date="2013-04" db="EMBL/GenBank/DDBJ databases">
        <title>Genomic mechanisms accounting for the adaptation to parasitism in nematode-trapping fungi.</title>
        <authorList>
            <person name="Ahren D.G."/>
        </authorList>
    </citation>
    <scope>NUCLEOTIDE SEQUENCE [LARGE SCALE GENOMIC DNA]</scope>
    <source>
        <strain evidence="3">CBS 200.50</strain>
    </source>
</reference>